<dbReference type="Pfam" id="PF19480">
    <property type="entry name" value="DUF6016"/>
    <property type="match status" value="1"/>
</dbReference>
<dbReference type="AlphaFoldDB" id="A0AA90VH08"/>
<feature type="domain" description="Cupin fold metalloprotein WbuC cupin" evidence="1">
    <location>
        <begin position="3"/>
        <end position="75"/>
    </location>
</feature>
<dbReference type="NCBIfam" id="TIGR04366">
    <property type="entry name" value="cupin_WbuC"/>
    <property type="match status" value="1"/>
</dbReference>
<sequence>MEINKDFLDSLFAKAKENPRLRQNYDLRTSAEDQSQRMLNALLPGTEVAIHRHPNSSESVICLCGRMDEVIYEEVVSYQQDGGDTIRKVSYQEIERIHLNPKNGVYACQVPKGAWHTVEVYEPSVIFEAKDGAYGSDGSEILRTT</sequence>
<evidence type="ECO:0000313" key="3">
    <source>
        <dbReference type="Proteomes" id="UP000405805"/>
    </source>
</evidence>
<evidence type="ECO:0000259" key="1">
    <source>
        <dbReference type="Pfam" id="PF19480"/>
    </source>
</evidence>
<dbReference type="RefSeq" id="WP_153097319.1">
    <property type="nucleotide sequence ID" value="NZ_VZBP01000134.1"/>
</dbReference>
<gene>
    <name evidence="2" type="ORF">F7D57_10030</name>
</gene>
<dbReference type="InterPro" id="IPR027565">
    <property type="entry name" value="Cupin_WbuC"/>
</dbReference>
<accession>A0AA90VH08</accession>
<dbReference type="EMBL" id="VZBP01000134">
    <property type="protein sequence ID" value="MQO10035.1"/>
    <property type="molecule type" value="Genomic_DNA"/>
</dbReference>
<organism evidence="2 3">
    <name type="scientific">Segatella copri</name>
    <dbReference type="NCBI Taxonomy" id="165179"/>
    <lineage>
        <taxon>Bacteria</taxon>
        <taxon>Pseudomonadati</taxon>
        <taxon>Bacteroidota</taxon>
        <taxon>Bacteroidia</taxon>
        <taxon>Bacteroidales</taxon>
        <taxon>Prevotellaceae</taxon>
        <taxon>Segatella</taxon>
    </lineage>
</organism>
<dbReference type="InterPro" id="IPR046058">
    <property type="entry name" value="WbuC_cupin"/>
</dbReference>
<dbReference type="InterPro" id="IPR011051">
    <property type="entry name" value="RmlC_Cupin_sf"/>
</dbReference>
<dbReference type="InterPro" id="IPR014710">
    <property type="entry name" value="RmlC-like_jellyroll"/>
</dbReference>
<reference evidence="3" key="1">
    <citation type="submission" date="2019-09" db="EMBL/GenBank/DDBJ databases">
        <title>Distinct polysaccharide growth profiles of human intestinal Prevotella copri isolates.</title>
        <authorList>
            <person name="Fehlner-Peach H."/>
            <person name="Magnabosco C."/>
            <person name="Raghavan V."/>
            <person name="Scher J.U."/>
            <person name="Tett A."/>
            <person name="Cox L.M."/>
            <person name="Gottsegen C."/>
            <person name="Watters A."/>
            <person name="Wiltshire- Gordon J.D."/>
            <person name="Segata N."/>
            <person name="Bonneau R."/>
            <person name="Littman D.R."/>
        </authorList>
    </citation>
    <scope>NUCLEOTIDE SEQUENCE [LARGE SCALE GENOMIC DNA]</scope>
    <source>
        <strain evidence="3">iA624</strain>
    </source>
</reference>
<protein>
    <submittedName>
        <fullName evidence="2">Cupin fold metalloprotein, WbuC family</fullName>
    </submittedName>
</protein>
<dbReference type="Gene3D" id="2.60.120.10">
    <property type="entry name" value="Jelly Rolls"/>
    <property type="match status" value="1"/>
</dbReference>
<proteinExistence type="predicted"/>
<name>A0AA90VH08_9BACT</name>
<comment type="caution">
    <text evidence="2">The sequence shown here is derived from an EMBL/GenBank/DDBJ whole genome shotgun (WGS) entry which is preliminary data.</text>
</comment>
<dbReference type="SUPFAM" id="SSF51182">
    <property type="entry name" value="RmlC-like cupins"/>
    <property type="match status" value="1"/>
</dbReference>
<dbReference type="Proteomes" id="UP000405805">
    <property type="component" value="Unassembled WGS sequence"/>
</dbReference>
<evidence type="ECO:0000313" key="2">
    <source>
        <dbReference type="EMBL" id="MQO10035.1"/>
    </source>
</evidence>